<dbReference type="RefSeq" id="WP_270947752.1">
    <property type="nucleotide sequence ID" value="NZ_JAQGLA010000007.1"/>
</dbReference>
<sequence>MMLKHHRIAMAAAGVLGGALLITGCGAASALPSAPDAGNAGTALTGDIGTSNCSEADFIASASPVEGWPGSFLVTYGNRSDKVCTINGGVPNLHGVDMTNSPIEQLPVEDVRIPDVPKEFTLKPGDVVYAGIFVVPGDKGDPNSYVLTGFQSSLPDMSEEQNVNIVGDGPVEITGKQLQVTSLATNPDDLMK</sequence>
<dbReference type="Proteomes" id="UP001210380">
    <property type="component" value="Unassembled WGS sequence"/>
</dbReference>
<proteinExistence type="predicted"/>
<evidence type="ECO:0000313" key="4">
    <source>
        <dbReference type="Proteomes" id="UP001210380"/>
    </source>
</evidence>
<evidence type="ECO:0000259" key="2">
    <source>
        <dbReference type="Pfam" id="PF14016"/>
    </source>
</evidence>
<evidence type="ECO:0000313" key="3">
    <source>
        <dbReference type="EMBL" id="MDA3625173.1"/>
    </source>
</evidence>
<name>A0ABT4UUE0_9PSEU</name>
<reference evidence="3 4" key="1">
    <citation type="submission" date="2022-11" db="EMBL/GenBank/DDBJ databases">
        <title>Draft genome sequence of Saccharopolyspora sp. WRP15-2 isolated from rhizosphere soils of wild rice in Thailand.</title>
        <authorList>
            <person name="Duangmal K."/>
            <person name="Kammanee S."/>
            <person name="Muangham S."/>
        </authorList>
    </citation>
    <scope>NUCLEOTIDE SEQUENCE [LARGE SCALE GENOMIC DNA]</scope>
    <source>
        <strain evidence="3 4">WRP15-2</strain>
    </source>
</reference>
<keyword evidence="4" id="KW-1185">Reference proteome</keyword>
<dbReference type="PROSITE" id="PS51257">
    <property type="entry name" value="PROKAR_LIPOPROTEIN"/>
    <property type="match status" value="1"/>
</dbReference>
<organism evidence="3 4">
    <name type="scientific">Saccharopolyspora oryzae</name>
    <dbReference type="NCBI Taxonomy" id="2997343"/>
    <lineage>
        <taxon>Bacteria</taxon>
        <taxon>Bacillati</taxon>
        <taxon>Actinomycetota</taxon>
        <taxon>Actinomycetes</taxon>
        <taxon>Pseudonocardiales</taxon>
        <taxon>Pseudonocardiaceae</taxon>
        <taxon>Saccharopolyspora</taxon>
    </lineage>
</organism>
<protein>
    <submittedName>
        <fullName evidence="3">DUF4232 domain-containing protein</fullName>
    </submittedName>
</protein>
<dbReference type="EMBL" id="JAQGLA010000007">
    <property type="protein sequence ID" value="MDA3625173.1"/>
    <property type="molecule type" value="Genomic_DNA"/>
</dbReference>
<feature type="chain" id="PRO_5045053751" evidence="1">
    <location>
        <begin position="31"/>
        <end position="192"/>
    </location>
</feature>
<keyword evidence="1" id="KW-0732">Signal</keyword>
<dbReference type="InterPro" id="IPR025326">
    <property type="entry name" value="DUF4232"/>
</dbReference>
<feature type="domain" description="DUF4232" evidence="2">
    <location>
        <begin position="53"/>
        <end position="182"/>
    </location>
</feature>
<feature type="signal peptide" evidence="1">
    <location>
        <begin position="1"/>
        <end position="30"/>
    </location>
</feature>
<accession>A0ABT4UUE0</accession>
<evidence type="ECO:0000256" key="1">
    <source>
        <dbReference type="SAM" id="SignalP"/>
    </source>
</evidence>
<dbReference type="Pfam" id="PF14016">
    <property type="entry name" value="DUF4232"/>
    <property type="match status" value="1"/>
</dbReference>
<comment type="caution">
    <text evidence="3">The sequence shown here is derived from an EMBL/GenBank/DDBJ whole genome shotgun (WGS) entry which is preliminary data.</text>
</comment>
<gene>
    <name evidence="3" type="ORF">OU415_06985</name>
</gene>